<dbReference type="PROSITE" id="PS50113">
    <property type="entry name" value="PAC"/>
    <property type="match status" value="1"/>
</dbReference>
<dbReference type="SMART" id="SM00388">
    <property type="entry name" value="HisKA"/>
    <property type="match status" value="1"/>
</dbReference>
<feature type="compositionally biased region" description="Polar residues" evidence="4">
    <location>
        <begin position="1988"/>
        <end position="2000"/>
    </location>
</feature>
<dbReference type="SUPFAM" id="SSF56300">
    <property type="entry name" value="Metallo-dependent phosphatases"/>
    <property type="match status" value="1"/>
</dbReference>
<accession>A0AA43TU29</accession>
<evidence type="ECO:0000259" key="5">
    <source>
        <dbReference type="PROSITE" id="PS50109"/>
    </source>
</evidence>
<gene>
    <name evidence="8" type="ORF">OHK93_007452</name>
</gene>
<dbReference type="CDD" id="cd00082">
    <property type="entry name" value="HisKA"/>
    <property type="match status" value="1"/>
</dbReference>
<dbReference type="InterPro" id="IPR003594">
    <property type="entry name" value="HATPase_dom"/>
</dbReference>
<dbReference type="FunFam" id="3.30.565.10:FF:000010">
    <property type="entry name" value="Sensor histidine kinase RcsC"/>
    <property type="match status" value="1"/>
</dbReference>
<name>A0AA43TU29_9LECA</name>
<feature type="domain" description="PAC" evidence="7">
    <location>
        <begin position="1302"/>
        <end position="1355"/>
    </location>
</feature>
<organism evidence="8 9">
    <name type="scientific">Ramalina farinacea</name>
    <dbReference type="NCBI Taxonomy" id="258253"/>
    <lineage>
        <taxon>Eukaryota</taxon>
        <taxon>Fungi</taxon>
        <taxon>Dikarya</taxon>
        <taxon>Ascomycota</taxon>
        <taxon>Pezizomycotina</taxon>
        <taxon>Lecanoromycetes</taxon>
        <taxon>OSLEUM clade</taxon>
        <taxon>Lecanoromycetidae</taxon>
        <taxon>Lecanorales</taxon>
        <taxon>Lecanorineae</taxon>
        <taxon>Ramalinaceae</taxon>
        <taxon>Ramalina</taxon>
    </lineage>
</organism>
<dbReference type="FunFam" id="1.10.287.130:FF:000050">
    <property type="entry name" value="Related to histidine kinase"/>
    <property type="match status" value="1"/>
</dbReference>
<feature type="compositionally biased region" description="Polar residues" evidence="4">
    <location>
        <begin position="907"/>
        <end position="918"/>
    </location>
</feature>
<feature type="domain" description="Response regulatory" evidence="6">
    <location>
        <begin position="1825"/>
        <end position="1953"/>
    </location>
</feature>
<feature type="domain" description="Histidine kinase" evidence="5">
    <location>
        <begin position="1520"/>
        <end position="1743"/>
    </location>
</feature>
<feature type="region of interest" description="Disordered" evidence="4">
    <location>
        <begin position="2205"/>
        <end position="2261"/>
    </location>
</feature>
<dbReference type="InterPro" id="IPR003661">
    <property type="entry name" value="HisK_dim/P_dom"/>
</dbReference>
<dbReference type="SUPFAM" id="SSF52172">
    <property type="entry name" value="CheY-like"/>
    <property type="match status" value="1"/>
</dbReference>
<feature type="compositionally biased region" description="Acidic residues" evidence="4">
    <location>
        <begin position="2239"/>
        <end position="2255"/>
    </location>
</feature>
<dbReference type="InterPro" id="IPR000014">
    <property type="entry name" value="PAS"/>
</dbReference>
<keyword evidence="1 3" id="KW-0597">Phosphoprotein</keyword>
<evidence type="ECO:0000256" key="4">
    <source>
        <dbReference type="SAM" id="MobiDB-lite"/>
    </source>
</evidence>
<dbReference type="Gene3D" id="1.10.287.130">
    <property type="match status" value="1"/>
</dbReference>
<feature type="modified residue" description="4-aspartylphosphate" evidence="3">
    <location>
        <position position="1880"/>
    </location>
</feature>
<feature type="compositionally biased region" description="Polar residues" evidence="4">
    <location>
        <begin position="1801"/>
        <end position="1816"/>
    </location>
</feature>
<feature type="region of interest" description="Disordered" evidence="4">
    <location>
        <begin position="688"/>
        <end position="784"/>
    </location>
</feature>
<protein>
    <recommendedName>
        <fullName evidence="10">Histidine kinase</fullName>
    </recommendedName>
</protein>
<comment type="caution">
    <text evidence="8">The sequence shown here is derived from an EMBL/GenBank/DDBJ whole genome shotgun (WGS) entry which is preliminary data.</text>
</comment>
<dbReference type="Pfam" id="PF00072">
    <property type="entry name" value="Response_reg"/>
    <property type="match status" value="1"/>
</dbReference>
<dbReference type="InterPro" id="IPR036890">
    <property type="entry name" value="HATPase_C_sf"/>
</dbReference>
<dbReference type="InterPro" id="IPR000700">
    <property type="entry name" value="PAS-assoc_C"/>
</dbReference>
<feature type="region of interest" description="Disordered" evidence="4">
    <location>
        <begin position="836"/>
        <end position="855"/>
    </location>
</feature>
<dbReference type="PROSITE" id="PS50110">
    <property type="entry name" value="RESPONSE_REGULATORY"/>
    <property type="match status" value="1"/>
</dbReference>
<dbReference type="CDD" id="cd17546">
    <property type="entry name" value="REC_hyHK_CKI1_RcsC-like"/>
    <property type="match status" value="1"/>
</dbReference>
<feature type="compositionally biased region" description="Low complexity" evidence="4">
    <location>
        <begin position="1042"/>
        <end position="1063"/>
    </location>
</feature>
<reference evidence="8" key="1">
    <citation type="journal article" date="2023" name="Genome Biol. Evol.">
        <title>First Whole Genome Sequence and Flow Cytometry Genome Size Data for the Lichen-Forming Fungus Ramalina farinacea (Ascomycota).</title>
        <authorList>
            <person name="Llewellyn T."/>
            <person name="Mian S."/>
            <person name="Hill R."/>
            <person name="Leitch I.J."/>
            <person name="Gaya E."/>
        </authorList>
    </citation>
    <scope>NUCLEOTIDE SEQUENCE</scope>
    <source>
        <strain evidence="8">LIQ254RAFAR</strain>
    </source>
</reference>
<feature type="compositionally biased region" description="Polar residues" evidence="4">
    <location>
        <begin position="1026"/>
        <end position="1036"/>
    </location>
</feature>
<keyword evidence="2" id="KW-0902">Two-component regulatory system</keyword>
<proteinExistence type="predicted"/>
<dbReference type="Gene3D" id="3.40.50.2300">
    <property type="match status" value="1"/>
</dbReference>
<dbReference type="InterPro" id="IPR035965">
    <property type="entry name" value="PAS-like_dom_sf"/>
</dbReference>
<feature type="region of interest" description="Disordered" evidence="4">
    <location>
        <begin position="1008"/>
        <end position="1079"/>
    </location>
</feature>
<evidence type="ECO:0000256" key="3">
    <source>
        <dbReference type="PROSITE-ProRule" id="PRU00169"/>
    </source>
</evidence>
<dbReference type="EMBL" id="JAPUFD010000007">
    <property type="protein sequence ID" value="MDI1488178.1"/>
    <property type="molecule type" value="Genomic_DNA"/>
</dbReference>
<dbReference type="SUPFAM" id="SSF47384">
    <property type="entry name" value="Homodimeric domain of signal transducing histidine kinase"/>
    <property type="match status" value="1"/>
</dbReference>
<dbReference type="FunFam" id="3.30.450.20:FF:000099">
    <property type="entry name" value="Sensory box sensor histidine kinase"/>
    <property type="match status" value="1"/>
</dbReference>
<dbReference type="Gene3D" id="3.30.450.20">
    <property type="entry name" value="PAS domain"/>
    <property type="match status" value="2"/>
</dbReference>
<feature type="compositionally biased region" description="Basic and acidic residues" evidence="4">
    <location>
        <begin position="1958"/>
        <end position="1977"/>
    </location>
</feature>
<dbReference type="GO" id="GO:0000155">
    <property type="term" value="F:phosphorelay sensor kinase activity"/>
    <property type="evidence" value="ECO:0007669"/>
    <property type="project" value="InterPro"/>
</dbReference>
<dbReference type="InterPro" id="IPR005467">
    <property type="entry name" value="His_kinase_dom"/>
</dbReference>
<dbReference type="CDD" id="cd16922">
    <property type="entry name" value="HATPase_EvgS-ArcB-TorS-like"/>
    <property type="match status" value="1"/>
</dbReference>
<dbReference type="PRINTS" id="PR00344">
    <property type="entry name" value="BCTRLSENSOR"/>
</dbReference>
<evidence type="ECO:0000313" key="9">
    <source>
        <dbReference type="Proteomes" id="UP001161017"/>
    </source>
</evidence>
<dbReference type="SMART" id="SM00091">
    <property type="entry name" value="PAS"/>
    <property type="match status" value="2"/>
</dbReference>
<feature type="compositionally biased region" description="Low complexity" evidence="4">
    <location>
        <begin position="730"/>
        <end position="750"/>
    </location>
</feature>
<feature type="region of interest" description="Disordered" evidence="4">
    <location>
        <begin position="894"/>
        <end position="943"/>
    </location>
</feature>
<dbReference type="InterPro" id="IPR036097">
    <property type="entry name" value="HisK_dim/P_sf"/>
</dbReference>
<dbReference type="SMART" id="SM00387">
    <property type="entry name" value="HATPase_c"/>
    <property type="match status" value="1"/>
</dbReference>
<dbReference type="NCBIfam" id="TIGR00229">
    <property type="entry name" value="sensory_box"/>
    <property type="match status" value="1"/>
</dbReference>
<feature type="compositionally biased region" description="Basic and acidic residues" evidence="4">
    <location>
        <begin position="2048"/>
        <end position="2067"/>
    </location>
</feature>
<evidence type="ECO:0000259" key="6">
    <source>
        <dbReference type="PROSITE" id="PS50110"/>
    </source>
</evidence>
<evidence type="ECO:0000256" key="2">
    <source>
        <dbReference type="ARBA" id="ARBA00023012"/>
    </source>
</evidence>
<evidence type="ECO:0008006" key="10">
    <source>
        <dbReference type="Google" id="ProtNLM"/>
    </source>
</evidence>
<evidence type="ECO:0000313" key="8">
    <source>
        <dbReference type="EMBL" id="MDI1488178.1"/>
    </source>
</evidence>
<dbReference type="InterPro" id="IPR001789">
    <property type="entry name" value="Sig_transdc_resp-reg_receiver"/>
</dbReference>
<dbReference type="PANTHER" id="PTHR45339">
    <property type="entry name" value="HYBRID SIGNAL TRANSDUCTION HISTIDINE KINASE J"/>
    <property type="match status" value="1"/>
</dbReference>
<dbReference type="SUPFAM" id="SSF55785">
    <property type="entry name" value="PYP-like sensor domain (PAS domain)"/>
    <property type="match status" value="1"/>
</dbReference>
<dbReference type="SUPFAM" id="SSF55874">
    <property type="entry name" value="ATPase domain of HSP90 chaperone/DNA topoisomerase II/histidine kinase"/>
    <property type="match status" value="1"/>
</dbReference>
<evidence type="ECO:0000256" key="1">
    <source>
        <dbReference type="ARBA" id="ARBA00022553"/>
    </source>
</evidence>
<feature type="compositionally biased region" description="Polar residues" evidence="4">
    <location>
        <begin position="701"/>
        <end position="716"/>
    </location>
</feature>
<dbReference type="PROSITE" id="PS50109">
    <property type="entry name" value="HIS_KIN"/>
    <property type="match status" value="1"/>
</dbReference>
<dbReference type="SMART" id="SM00448">
    <property type="entry name" value="REC"/>
    <property type="match status" value="1"/>
</dbReference>
<dbReference type="Pfam" id="PF02518">
    <property type="entry name" value="HATPase_c"/>
    <property type="match status" value="1"/>
</dbReference>
<dbReference type="Gene3D" id="3.30.565.10">
    <property type="entry name" value="Histidine kinase-like ATPase, C-terminal domain"/>
    <property type="match status" value="1"/>
</dbReference>
<feature type="compositionally biased region" description="Acidic residues" evidence="4">
    <location>
        <begin position="840"/>
        <end position="852"/>
    </location>
</feature>
<feature type="region of interest" description="Disordered" evidence="4">
    <location>
        <begin position="1958"/>
        <end position="2067"/>
    </location>
</feature>
<dbReference type="InterPro" id="IPR001610">
    <property type="entry name" value="PAC"/>
</dbReference>
<evidence type="ECO:0000259" key="7">
    <source>
        <dbReference type="PROSITE" id="PS50113"/>
    </source>
</evidence>
<dbReference type="CDD" id="cd00130">
    <property type="entry name" value="PAS"/>
    <property type="match status" value="1"/>
</dbReference>
<dbReference type="SMART" id="SM00086">
    <property type="entry name" value="PAC"/>
    <property type="match status" value="1"/>
</dbReference>
<feature type="region of interest" description="Disordered" evidence="4">
    <location>
        <begin position="1765"/>
        <end position="1817"/>
    </location>
</feature>
<sequence>MIQKAIGLRSTFSMDAEKLLFMRHATASQQDDPFICTFRVFAPCFAHLSDYLASKFESNSNGAPLIKNARNKRRLSDEIPSFLGSYIPTLSDHDRRRAVTNTGTDWDYYHSQARAYIHTLLMRLQDLQQLRIRDILDVRIFLVLSWAFVLWWGETVVFDRKVSKCAWGNWEEWPEGADPHHMILVADPQLVDPHTYPGRPWPFSSLTVAYTDSYMRKSFQHLTTTLAPDSLMFLGDLFDGGREWSPPNYENDQEVGRQWWGYGQKQWFKEYQRFGRIFFNAWIRLAQAGGNKKIIAGLPGNHDLGLGDGIRLPVRARFNAYFGDGNRLDLIGNHSFISLDSVSLSAKGQVDPVTGLPSTKKLIWEPTEQFLNQLGATKSRAIKRYLRRLKGEGSAEPMPHKIHDLEEPAAYTIDAESKIDADIPSVVLSHVPFYRPAGTPCGPLRERFPPSSPLPEDGKDDRNAIRITAGLQYQNVLLPAVTNEIVDLVGDVSHVFSGDDHDYCDIVHREFTSNYGGGIREITVKSISWAMGVRHPGVVLVGLWNPLDENGKALKSQKTTVQSQLCILPDQLGIFIRYAWTLALTLLVLLVRAVSVVHRAKRGSTDGYQLLPTSSPTVSKKQREDETSDSQHSSSSSTTSDHGLPSSGLRATGKQPRSKGYGYRPPSATSSHENLAKEKVWQDIELDIGTGGRRRGKMTESKMSSVRPNGLRSPSTSHDDLTGFPSLKKALSASSNTNLTATSRAVSPSKARSRSPRPRLAEEIAQDDQESPTTSKLDHAGPLNISIPKIPRAAEAALTAMKYLPTPLIVLSSMKTVVLANEAMGRLMGLESVDKVEGAGDTDESTTDEDAPNTDMLRGQSLSQLGIDMVADGSRSWVSWDIFLEDIANQHDPKLQQAKASPGGTDTGPTNDPASSISPPRKVPDSFGAIKTGKHQNSAKTKSRSLVHDYVVPVILSSPYMESGNISSTKSTKSSGSDSQIAAKMIFSIWTLDGQRYFTLSFTHSANMNSPVHSRQTHSRTSSRTPVLSPTSQRSHPPSPNSPGICPSCGSIPSSSITSSPTGYPMTVSPFPPMGPPGKADASAAPAIIHKLSRMKDAIINSMDIPLIAMWKDESVSIPNKAARALMYKKSDPTNEDSYDAISRFRVFDEKFEHELEPDEFPIIKLVRNQQPFKAWKVGMMSRKGERSTWEASGEGIHDEKTGEFLGGIVALKDVTKYDQIIKSQNEESEQQFQLICETMPQMLWTTTPDGAHDWFSKRWYDYTGLTVHKSIGMGWQNPFHPEDMELTEKRWAHSLATGDEYTTEYRCQRHDGEWRWMLGRALPLKDQKTGKILKWFGSCTDIHELVEARRAAKETREQLLNVIKHAKVTVWAIDNTRTLTFLEGKLMSDEDPDASDDRDAIGQNIYEVFAHTDADLSGYKTAIEKILDGEAKEQESEHHIESKKRWFRTRFIPIMGRKGDGGTMDAHCIAGVIGISFDTTEMKQREFALDLRKKENARLLSAESAAKEASQLKSQFLANMSHEIRTPIAGVIGMSELLIDTDLDSEQKECAENIQRSANGLLTVINDILDLSKVESGHLDIEEVQFSLTVVINDVCKMLSFAAERKNLDFKNDVGTGFESDLIVLGDPGRVRQILTNLLTNSIKFTSEGFVRLAVKVKEESNESISIAFAVEDTGIGIEEDVRRRLFKPFSQADSSTARRFGGTGLGLTICKNLVDLMHGRITLESELGRGTKATFWIPFNKPQFTGRTSPLVDLGRIPERLQSEMSMSGCPSDIRSVSGTPPMSPLDQAGLPPDHVPRRQNSTLSNTPVSSSETSELDRKSIHVLVVEDNAINQQIAIKTIRKFGFSVSAVWNGREALDYLLLPPSASTPKPDIILMDVQMPILDGYRATHLIRHHSPYSSIASIRNLPIVAMTASAIQGDKEKCRKAGMDDYLAKPVKGKTLENMLLKWALEGKRESRVHEPVDTHDGNDHDPNCLDDDIPPLSKTPSSTNDGQIPITTVKPATGISKTGSQDPRFTRSSDSTSSSGQQKRDDVAKANLPGPGNEGDRGLQRVEAEEKATSLRDDKLLAASESSNFTAHHQQQPSSRNTSPVLPRALLTEENITRLGQQNDHASIFADASTNHNNLHGDAQNHSDEERGSLVVGASGLHSRQSSTELDTVGSLHSLTVDGETPGASGGRRSMRGWLARHESDRSQVTIRQGDIGGHAGRAGLSEGTRTISGGSGGVVKMGIGADGAVDEDEDGDEEDGEEEVGDRTKE</sequence>
<dbReference type="Pfam" id="PF08447">
    <property type="entry name" value="PAS_3"/>
    <property type="match status" value="1"/>
</dbReference>
<feature type="region of interest" description="Disordered" evidence="4">
    <location>
        <begin position="605"/>
        <end position="676"/>
    </location>
</feature>
<dbReference type="Pfam" id="PF00512">
    <property type="entry name" value="HisKA"/>
    <property type="match status" value="1"/>
</dbReference>
<keyword evidence="9" id="KW-1185">Reference proteome</keyword>
<dbReference type="InterPro" id="IPR004358">
    <property type="entry name" value="Sig_transdc_His_kin-like_C"/>
</dbReference>
<dbReference type="Proteomes" id="UP001161017">
    <property type="component" value="Unassembled WGS sequence"/>
</dbReference>
<feature type="compositionally biased region" description="Low complexity" evidence="4">
    <location>
        <begin position="630"/>
        <end position="642"/>
    </location>
</feature>
<dbReference type="InterPro" id="IPR029052">
    <property type="entry name" value="Metallo-depent_PP-like"/>
</dbReference>
<dbReference type="InterPro" id="IPR013655">
    <property type="entry name" value="PAS_fold_3"/>
</dbReference>
<dbReference type="PANTHER" id="PTHR45339:SF1">
    <property type="entry name" value="HYBRID SIGNAL TRANSDUCTION HISTIDINE KINASE J"/>
    <property type="match status" value="1"/>
</dbReference>
<dbReference type="InterPro" id="IPR011006">
    <property type="entry name" value="CheY-like_superfamily"/>
</dbReference>